<dbReference type="InterPro" id="IPR003959">
    <property type="entry name" value="ATPase_AAA_core"/>
</dbReference>
<dbReference type="Gene3D" id="3.40.50.300">
    <property type="entry name" value="P-loop containing nucleotide triphosphate hydrolases"/>
    <property type="match status" value="1"/>
</dbReference>
<evidence type="ECO:0000259" key="1">
    <source>
        <dbReference type="Pfam" id="PF13304"/>
    </source>
</evidence>
<organism evidence="2 3">
    <name type="scientific">Chloroflexus aurantiacus (strain ATCC 29366 / DSM 635 / J-10-fl)</name>
    <dbReference type="NCBI Taxonomy" id="324602"/>
    <lineage>
        <taxon>Bacteria</taxon>
        <taxon>Bacillati</taxon>
        <taxon>Chloroflexota</taxon>
        <taxon>Chloroflexia</taxon>
        <taxon>Chloroflexales</taxon>
        <taxon>Chloroflexineae</taxon>
        <taxon>Chloroflexaceae</taxon>
        <taxon>Chloroflexus</taxon>
    </lineage>
</organism>
<reference evidence="3" key="1">
    <citation type="journal article" date="2011" name="BMC Genomics">
        <title>Complete genome sequence of the filamentous anoxygenic phototrophic bacterium Chloroflexus aurantiacus.</title>
        <authorList>
            <person name="Tang K.H."/>
            <person name="Barry K."/>
            <person name="Chertkov O."/>
            <person name="Dalin E."/>
            <person name="Han C.S."/>
            <person name="Hauser L.J."/>
            <person name="Honchak B.M."/>
            <person name="Karbach L.E."/>
            <person name="Land M.L."/>
            <person name="Lapidus A."/>
            <person name="Larimer F.W."/>
            <person name="Mikhailova N."/>
            <person name="Pitluck S."/>
            <person name="Pierson B.K."/>
            <person name="Blankenship R.E."/>
        </authorList>
    </citation>
    <scope>NUCLEOTIDE SEQUENCE [LARGE SCALE GENOMIC DNA]</scope>
    <source>
        <strain evidence="3">ATCC 29366 / DSM 635 / J-10-fl</strain>
    </source>
</reference>
<dbReference type="InParanoid" id="A9WGD3"/>
<dbReference type="EMBL" id="CP000909">
    <property type="protein sequence ID" value="ABY34054.1"/>
    <property type="molecule type" value="Genomic_DNA"/>
</dbReference>
<dbReference type="InterPro" id="IPR027417">
    <property type="entry name" value="P-loop_NTPase"/>
</dbReference>
<evidence type="ECO:0000313" key="2">
    <source>
        <dbReference type="EMBL" id="ABY34054.1"/>
    </source>
</evidence>
<dbReference type="PANTHER" id="PTHR40396:SF1">
    <property type="entry name" value="ATPASE AAA-TYPE CORE DOMAIN-CONTAINING PROTEIN"/>
    <property type="match status" value="1"/>
</dbReference>
<dbReference type="PATRIC" id="fig|324602.8.peg.932"/>
<dbReference type="eggNOG" id="COG4637">
    <property type="taxonomic scope" value="Bacteria"/>
</dbReference>
<dbReference type="GO" id="GO:0016887">
    <property type="term" value="F:ATP hydrolysis activity"/>
    <property type="evidence" value="ECO:0007669"/>
    <property type="project" value="InterPro"/>
</dbReference>
<proteinExistence type="predicted"/>
<gene>
    <name evidence="2" type="ordered locus">Caur_0818</name>
</gene>
<accession>A9WGD3</accession>
<dbReference type="Proteomes" id="UP000002008">
    <property type="component" value="Chromosome"/>
</dbReference>
<dbReference type="STRING" id="324602.Caur_0818"/>
<dbReference type="HOGENOM" id="CLU_035814_3_1_0"/>
<dbReference type="PIRSF" id="PIRSF029347">
    <property type="entry name" value="RecF"/>
    <property type="match status" value="1"/>
</dbReference>
<evidence type="ECO:0000313" key="3">
    <source>
        <dbReference type="Proteomes" id="UP000002008"/>
    </source>
</evidence>
<dbReference type="InterPro" id="IPR014555">
    <property type="entry name" value="RecF-like"/>
</dbReference>
<dbReference type="Pfam" id="PF13304">
    <property type="entry name" value="AAA_21"/>
    <property type="match status" value="1"/>
</dbReference>
<dbReference type="PANTHER" id="PTHR40396">
    <property type="entry name" value="ATPASE-LIKE PROTEIN"/>
    <property type="match status" value="1"/>
</dbReference>
<dbReference type="GO" id="GO:0005524">
    <property type="term" value="F:ATP binding"/>
    <property type="evidence" value="ECO:0007669"/>
    <property type="project" value="InterPro"/>
</dbReference>
<sequence>MPPLHPARATHLPDSVGPNASGKSTFLDVLVFLKDILEEGLQKAVQKRARSVRDLVWQMEPHPVELAVELHIPEHLRHKKDDSRIRYEVRIGTDEEGMLTFLVENLWLVREALHTNHSTQDVSKTVFPAEMKPPPSIVKMPGKRAPAGYRKVMSRTADGRVYVRSETSDWNFPLHVGKDRAGLLLIPEEARFPVSQWLRKMLTEQLHFVMLSSQHMRWPCHPEAPKTFQPDGANLAIVVERLQHQPLQLELWVDHLRTVLPDIKTITVKEREEDRYRYLVVITKDGKLLPSWLLSDGTLRLFALTLLAYLPEKKGVYIIEEPENGIHPRALEAVYQSLSSVYEGQIFCTTHSPILLNLARPRELLCFALTQHGATDIVPGDQHPHLKEWRSEIALGDLLASGMPG</sequence>
<keyword evidence="3" id="KW-1185">Reference proteome</keyword>
<name>A9WGD3_CHLAA</name>
<dbReference type="KEGG" id="cau:Caur_0818"/>
<dbReference type="EnsemblBacteria" id="ABY34054">
    <property type="protein sequence ID" value="ABY34054"/>
    <property type="gene ID" value="Caur_0818"/>
</dbReference>
<dbReference type="AlphaFoldDB" id="A9WGD3"/>
<feature type="domain" description="ATPase AAA-type core" evidence="1">
    <location>
        <begin position="281"/>
        <end position="357"/>
    </location>
</feature>
<dbReference type="RefSeq" id="WP_012256710.1">
    <property type="nucleotide sequence ID" value="NC_010175.1"/>
</dbReference>
<dbReference type="SUPFAM" id="SSF52540">
    <property type="entry name" value="P-loop containing nucleoside triphosphate hydrolases"/>
    <property type="match status" value="1"/>
</dbReference>
<protein>
    <submittedName>
        <fullName evidence="2">ATPase-like protein</fullName>
    </submittedName>
</protein>